<proteinExistence type="predicted"/>
<evidence type="ECO:0000313" key="1">
    <source>
        <dbReference type="EMBL" id="KAH1185302.1"/>
    </source>
</evidence>
<dbReference type="Proteomes" id="UP000827986">
    <property type="component" value="Unassembled WGS sequence"/>
</dbReference>
<sequence length="60" mass="7300">MDRLCDCNVRSQTAYYLDNGQQEAYRIWINYSYGAPWMEIKQALLMMERQTDRLQHRIPD</sequence>
<accession>A0A9D3XSK8</accession>
<reference evidence="1" key="1">
    <citation type="submission" date="2021-09" db="EMBL/GenBank/DDBJ databases">
        <title>The genome of Mauremys mutica provides insights into the evolution of semi-aquatic lifestyle.</title>
        <authorList>
            <person name="Gong S."/>
            <person name="Gao Y."/>
        </authorList>
    </citation>
    <scope>NUCLEOTIDE SEQUENCE</scope>
    <source>
        <strain evidence="1">MM-2020</strain>
        <tissue evidence="1">Muscle</tissue>
    </source>
</reference>
<comment type="caution">
    <text evidence="1">The sequence shown here is derived from an EMBL/GenBank/DDBJ whole genome shotgun (WGS) entry which is preliminary data.</text>
</comment>
<dbReference type="EMBL" id="JAHDVG010000463">
    <property type="protein sequence ID" value="KAH1185302.1"/>
    <property type="molecule type" value="Genomic_DNA"/>
</dbReference>
<name>A0A9D3XSK8_9SAUR</name>
<gene>
    <name evidence="1" type="ORF">KIL84_018051</name>
</gene>
<protein>
    <submittedName>
        <fullName evidence="1">Uncharacterized protein</fullName>
    </submittedName>
</protein>
<dbReference type="AlphaFoldDB" id="A0A9D3XSK8"/>
<organism evidence="1 2">
    <name type="scientific">Mauremys mutica</name>
    <name type="common">yellowpond turtle</name>
    <dbReference type="NCBI Taxonomy" id="74926"/>
    <lineage>
        <taxon>Eukaryota</taxon>
        <taxon>Metazoa</taxon>
        <taxon>Chordata</taxon>
        <taxon>Craniata</taxon>
        <taxon>Vertebrata</taxon>
        <taxon>Euteleostomi</taxon>
        <taxon>Archelosauria</taxon>
        <taxon>Testudinata</taxon>
        <taxon>Testudines</taxon>
        <taxon>Cryptodira</taxon>
        <taxon>Durocryptodira</taxon>
        <taxon>Testudinoidea</taxon>
        <taxon>Geoemydidae</taxon>
        <taxon>Geoemydinae</taxon>
        <taxon>Mauremys</taxon>
    </lineage>
</organism>
<keyword evidence="2" id="KW-1185">Reference proteome</keyword>
<evidence type="ECO:0000313" key="2">
    <source>
        <dbReference type="Proteomes" id="UP000827986"/>
    </source>
</evidence>